<feature type="coiled-coil region" evidence="1">
    <location>
        <begin position="1666"/>
        <end position="1770"/>
    </location>
</feature>
<keyword evidence="3" id="KW-0472">Membrane</keyword>
<evidence type="ECO:0000313" key="5">
    <source>
        <dbReference type="Proteomes" id="UP001293593"/>
    </source>
</evidence>
<keyword evidence="3" id="KW-0812">Transmembrane</keyword>
<feature type="coiled-coil region" evidence="1">
    <location>
        <begin position="1226"/>
        <end position="1312"/>
    </location>
</feature>
<name>A0AAE1MTU3_9FABA</name>
<feature type="coiled-coil region" evidence="1">
    <location>
        <begin position="353"/>
        <end position="520"/>
    </location>
</feature>
<keyword evidence="1" id="KW-0175">Coiled coil</keyword>
<feature type="coiled-coil region" evidence="1">
    <location>
        <begin position="1416"/>
        <end position="1446"/>
    </location>
</feature>
<evidence type="ECO:0000313" key="4">
    <source>
        <dbReference type="EMBL" id="KAK4277075.1"/>
    </source>
</evidence>
<evidence type="ECO:0000256" key="3">
    <source>
        <dbReference type="SAM" id="Phobius"/>
    </source>
</evidence>
<dbReference type="PANTHER" id="PTHR43939">
    <property type="entry name" value="COILED-COIL DOMAIN-CONTAINING PROTEIN 158"/>
    <property type="match status" value="1"/>
</dbReference>
<feature type="transmembrane region" description="Helical" evidence="3">
    <location>
        <begin position="2614"/>
        <end position="2633"/>
    </location>
</feature>
<gene>
    <name evidence="4" type="ORF">QN277_015127</name>
</gene>
<proteinExistence type="predicted"/>
<accession>A0AAE1MTU3</accession>
<feature type="coiled-coil region" evidence="1">
    <location>
        <begin position="2454"/>
        <end position="2505"/>
    </location>
</feature>
<feature type="region of interest" description="Disordered" evidence="2">
    <location>
        <begin position="1"/>
        <end position="29"/>
    </location>
</feature>
<feature type="region of interest" description="Disordered" evidence="2">
    <location>
        <begin position="765"/>
        <end position="791"/>
    </location>
</feature>
<keyword evidence="3" id="KW-1133">Transmembrane helix</keyword>
<feature type="coiled-coil region" evidence="1">
    <location>
        <begin position="711"/>
        <end position="738"/>
    </location>
</feature>
<feature type="coiled-coil region" evidence="1">
    <location>
        <begin position="1497"/>
        <end position="1566"/>
    </location>
</feature>
<protein>
    <submittedName>
        <fullName evidence="4">Uncharacterized protein</fullName>
    </submittedName>
</protein>
<organism evidence="4 5">
    <name type="scientific">Acacia crassicarpa</name>
    <name type="common">northern wattle</name>
    <dbReference type="NCBI Taxonomy" id="499986"/>
    <lineage>
        <taxon>Eukaryota</taxon>
        <taxon>Viridiplantae</taxon>
        <taxon>Streptophyta</taxon>
        <taxon>Embryophyta</taxon>
        <taxon>Tracheophyta</taxon>
        <taxon>Spermatophyta</taxon>
        <taxon>Magnoliopsida</taxon>
        <taxon>eudicotyledons</taxon>
        <taxon>Gunneridae</taxon>
        <taxon>Pentapetalae</taxon>
        <taxon>rosids</taxon>
        <taxon>fabids</taxon>
        <taxon>Fabales</taxon>
        <taxon>Fabaceae</taxon>
        <taxon>Caesalpinioideae</taxon>
        <taxon>mimosoid clade</taxon>
        <taxon>Acacieae</taxon>
        <taxon>Acacia</taxon>
    </lineage>
</organism>
<feature type="region of interest" description="Disordered" evidence="2">
    <location>
        <begin position="55"/>
        <end position="85"/>
    </location>
</feature>
<feature type="compositionally biased region" description="Polar residues" evidence="2">
    <location>
        <begin position="12"/>
        <end position="28"/>
    </location>
</feature>
<dbReference type="Proteomes" id="UP001293593">
    <property type="component" value="Unassembled WGS sequence"/>
</dbReference>
<reference evidence="4" key="1">
    <citation type="submission" date="2023-10" db="EMBL/GenBank/DDBJ databases">
        <title>Chromosome-level genome of the transformable northern wattle, Acacia crassicarpa.</title>
        <authorList>
            <person name="Massaro I."/>
            <person name="Sinha N.R."/>
            <person name="Poethig S."/>
            <person name="Leichty A.R."/>
        </authorList>
    </citation>
    <scope>NUCLEOTIDE SEQUENCE</scope>
    <source>
        <strain evidence="4">Acra3RX</strain>
        <tissue evidence="4">Leaf</tissue>
    </source>
</reference>
<keyword evidence="5" id="KW-1185">Reference proteome</keyword>
<feature type="coiled-coil region" evidence="1">
    <location>
        <begin position="2073"/>
        <end position="2107"/>
    </location>
</feature>
<feature type="coiled-coil region" evidence="1">
    <location>
        <begin position="2189"/>
        <end position="2388"/>
    </location>
</feature>
<evidence type="ECO:0000256" key="1">
    <source>
        <dbReference type="SAM" id="Coils"/>
    </source>
</evidence>
<evidence type="ECO:0000256" key="2">
    <source>
        <dbReference type="SAM" id="MobiDB-lite"/>
    </source>
</evidence>
<comment type="caution">
    <text evidence="4">The sequence shown here is derived from an EMBL/GenBank/DDBJ whole genome shotgun (WGS) entry which is preliminary data.</text>
</comment>
<dbReference type="EMBL" id="JAWXYG010000003">
    <property type="protein sequence ID" value="KAK4277075.1"/>
    <property type="molecule type" value="Genomic_DNA"/>
</dbReference>
<sequence>MQEADGLDKKQSSQSSHMEIDSQKNLSLSEVGESAQFVSGIGLDDNIIEGSSHEAAQTGEAVELSPSLEDVTSNRRSASAKGKDNEMAMARHVMRNLEGDTLPASPRVGLQMLLSFIDERSMKVVSSRDDRGLEEGLDQQYSPVQPFYEEERHELPMGALETDLARPFRAASIIDVSSINLLQLTELIRGLSEEEYNFLIKSSRTVSGADPIFSSLIVRDHGFCRVFERLKEELFLAVIMKDLFNLQLAEQFEQQLESDNHCYQLINELSELRASCSEVSKKNQVLAEELSNCRFEMHDIANKNVELLSKYVSAEAEIEARSARALELQNCYEMSQKEALDLSRELADCRELITALHAENKDLNESVALMNEEKKELVEEKEFHLCESQKLSAELALLTSKNAELRDQYVSANVEIEELYARVLELQNTHEMSQKDALDLSSELAGCKGLISALQAENKEMNESIASMIEEKKKLAVENEHHLCESKKLSTELADTKSSAEELKAENLNLNGELSLVTEEKNKIEPEIQHLSHEIDRLSMELLGSRDLSAGLQVENSNLNGSLARSVDEAKMLEEDKQAAILENQILLSQIIALQEQLSIKTEKQMKNEVELKEATLQLEQVTKENFFLKSTLDAHKANTEEIGNKYSQLLSRFEELCSQARIAGKRSEDDQIKITTDSLPVHLERDGKGDPGEPTLNLLEHEDFYNSLGFVALKMRLDEMENNLEKLEKAIDRLHSHSASLGRSPGKISSAGVSNLIKAFETKSQKNELEVEEDDPNERQVPPDPFMSTKGKIGELRASLTKWRLDVQNAGALFKEEQDGRKSGEARYTELQDLFKTLNQHCLNLEASNVELTVQYEVSRQLLVDTQESKCHLEKLFEALNQEDVLLKAKNVELCGKLENCESKIGDLIAEINDVQQSSNEMASTIGIQLENLQKEVADRVMFLEQGWNTTIAKIVEATGKLDESVREALSANTSVGCFDGLDINYRFVVSVNAATELIVDLKKKLEATYTENEMVRASFREVSAKCDDLLQKNDLAVGILHKIYSDLGKLVLNHVGPLDIPSDALPDPLNYANYETIMRSLEGILKEKLALESVSKAVKSELSCREKELEELSIKCVGLDVASKLIKDIEGVLNVEDTDTKISRQPLLHLSSLVSSLVQKTSEADMQARIAKEDYGSKMRELTELQAKMHYLDALHLEHENNILILKESLRDADEALIASHSKLYETTRELDESEQRVSSIREKLSIAVSKGKGLVVQRDGLKQSLAETSSELERCLQELQLKDVRIHEVETKLKTYAEAGERAEALESELSYIRHSANALRESFLLKDSVLQRIEEILEDLDVPEQFHSLDIIEKIDWLARSAAGNTLPSNDWDQKSTAGGGSYSDAGLVVMDAWKDDGQLLSDVGDDLGKKFEDLKSKYYELAEQNEMLEQSLMERNKLVQRWEELVDRIDMPAHLRSMETDSRIEWLGRALVGTNHHIDSLQMKIEKYDSYCGLLNADLEESQRRVSALQAEVRAVTSEREHLFEKAEALMYECKELSMHLKQAELENEKLHHEITSLEERLEQKGAVEEQILIIEGKTSKLQDLVSDVLQGSETENLMSSDESIDTLEVLLKMLVENYATLLSEKPAYGDAHVSHRAQKDDGTIHEERNIDMISKEDPIIVSLRKDLEEALRELMHAKEERDRNFECQISLSGEVEALGKKTEELQELLNQEEQRSASVREKLNVAVRKGKSLIQQRDSLKQTIEEMNSEMARLKYEISNQEKTLAGYARKFKDLSTYPDRLEALESESLLLKNHLAETEHHLQEREHMLKMILNKLSDIEVSGYSDTSDPVKKLELVGKFCSDLLASVTSLEQESRKSKRAEGLLLAELNEVQERNDGFQEELANVVVELANIRKERDSAVAAKVEVLSHLEKLSALHIEERSNYFSELLALRSSMNQLHTSFGQIGELLANVLFMDLESSRKLEVGLKSCMNDNNAANVIDLPANRECDGALPMSIDNKKRAISVDSWLNFDEVDRVDDTAIIEICHLVGHWLQDFLIDVTSLKESLNRHWSLTQEQERTLSNLLVTIQREMNSQRESCEALNNEIRKKDRELAALCVNVTYLCEACINSAVVIEHGKDELVGIKVASSDIGINLKAASFIDDGQPFSGQVQLMSEKYIKAAADRLLFAAKEFATVKSDFLDAKQKEMKASITNLQRELQEKDAQRERIRLELVNRIKDAESAAKNCTQDLQASKIRENDLEKQVKKLEAERKISEQKMYKLQDTQLAAAELEEKIRSLTDLVSAKDQEIEALMHALDEEEMQMEELMKKSEELENLCEQKNQEIEKLEASRGKLMKKHSITISKFDELHHLSASLLAEVEKLQSQLQERDAEISFLRQEVTRCTNDILLASQINKRGSDEILEFLMWIDMIVSREGMHDMHLDVKADSHVDEYKEMLHKKLISLLSELENIRTDAESKDALLQEERNKVDELAHKAEALEMSLREKESQLNLLEGVEESARGASMSSASEILEVEPVMDNWTAAGTSATPQVRSLRKGNNDHVAVAVDVDPGSTSRIEDEDDDKVHGFKSLTTSRIVPRFTRPLSDMIDGLWVSCDRTLMRQPTLRLGIIIYWAIVHLLLAFSVV</sequence>
<dbReference type="PANTHER" id="PTHR43939:SF50">
    <property type="entry name" value="NUCLEOPORIN"/>
    <property type="match status" value="1"/>
</dbReference>
<feature type="compositionally biased region" description="Basic and acidic residues" evidence="2">
    <location>
        <begin position="1"/>
        <end position="11"/>
    </location>
</feature>
<feature type="coiled-coil region" evidence="1">
    <location>
        <begin position="1876"/>
        <end position="1903"/>
    </location>
</feature>